<evidence type="ECO:0000256" key="4">
    <source>
        <dbReference type="SAM" id="SignalP"/>
    </source>
</evidence>
<feature type="signal peptide" evidence="4">
    <location>
        <begin position="1"/>
        <end position="22"/>
    </location>
</feature>
<keyword evidence="2" id="KW-0964">Secreted</keyword>
<dbReference type="PANTHER" id="PTHR31683:SF18">
    <property type="entry name" value="PECTATE LYASE 21-RELATED"/>
    <property type="match status" value="1"/>
</dbReference>
<dbReference type="InterPro" id="IPR002022">
    <property type="entry name" value="Pec_lyase"/>
</dbReference>
<dbReference type="GO" id="GO:0000272">
    <property type="term" value="P:polysaccharide catabolic process"/>
    <property type="evidence" value="ECO:0007669"/>
    <property type="project" value="UniProtKB-KW"/>
</dbReference>
<evidence type="ECO:0000259" key="5">
    <source>
        <dbReference type="SMART" id="SM00656"/>
    </source>
</evidence>
<dbReference type="GO" id="GO:0030570">
    <property type="term" value="F:pectate lyase activity"/>
    <property type="evidence" value="ECO:0007669"/>
    <property type="project" value="UniProtKB-EC"/>
</dbReference>
<reference evidence="6 7" key="1">
    <citation type="submission" date="2020-08" db="EMBL/GenBank/DDBJ databases">
        <title>Sequencing the genomes of 1000 actinobacteria strains.</title>
        <authorList>
            <person name="Klenk H.-P."/>
        </authorList>
    </citation>
    <scope>NUCLEOTIDE SEQUENCE [LARGE SCALE GENOMIC DNA]</scope>
    <source>
        <strain evidence="6 7">DSM 103125</strain>
    </source>
</reference>
<evidence type="ECO:0000256" key="1">
    <source>
        <dbReference type="ARBA" id="ARBA00023239"/>
    </source>
</evidence>
<evidence type="ECO:0000313" key="7">
    <source>
        <dbReference type="Proteomes" id="UP000586947"/>
    </source>
</evidence>
<evidence type="ECO:0000256" key="2">
    <source>
        <dbReference type="RuleBase" id="RU361173"/>
    </source>
</evidence>
<protein>
    <submittedName>
        <fullName evidence="6">Pectate lyase</fullName>
        <ecNumber evidence="6">4.2.2.2</ecNumber>
    </submittedName>
</protein>
<accession>A0A840VFK7</accession>
<feature type="chain" id="PRO_5032734273" evidence="4">
    <location>
        <begin position="23"/>
        <end position="452"/>
    </location>
</feature>
<gene>
    <name evidence="6" type="ORF">HNR20_000058</name>
</gene>
<dbReference type="InterPro" id="IPR045032">
    <property type="entry name" value="PEL"/>
</dbReference>
<organism evidence="6 7">
    <name type="scientific">Micromonospora parathelypteridis</name>
    <dbReference type="NCBI Taxonomy" id="1839617"/>
    <lineage>
        <taxon>Bacteria</taxon>
        <taxon>Bacillati</taxon>
        <taxon>Actinomycetota</taxon>
        <taxon>Actinomycetes</taxon>
        <taxon>Micromonosporales</taxon>
        <taxon>Micromonosporaceae</taxon>
        <taxon>Micromonospora</taxon>
    </lineage>
</organism>
<keyword evidence="2" id="KW-0119">Carbohydrate metabolism</keyword>
<dbReference type="Pfam" id="PF00544">
    <property type="entry name" value="Pectate_lyase_4"/>
    <property type="match status" value="1"/>
</dbReference>
<dbReference type="EC" id="4.2.2.2" evidence="6"/>
<dbReference type="GO" id="GO:0005576">
    <property type="term" value="C:extracellular region"/>
    <property type="evidence" value="ECO:0007669"/>
    <property type="project" value="UniProtKB-SubCell"/>
</dbReference>
<keyword evidence="2" id="KW-0624">Polysaccharide degradation</keyword>
<dbReference type="SUPFAM" id="SSF51126">
    <property type="entry name" value="Pectin lyase-like"/>
    <property type="match status" value="1"/>
</dbReference>
<dbReference type="RefSeq" id="WP_184175265.1">
    <property type="nucleotide sequence ID" value="NZ_BMNF01000006.1"/>
</dbReference>
<dbReference type="Gene3D" id="2.160.20.10">
    <property type="entry name" value="Single-stranded right-handed beta-helix, Pectin lyase-like"/>
    <property type="match status" value="1"/>
</dbReference>
<name>A0A840VFK7_9ACTN</name>
<dbReference type="EMBL" id="JACHDP010000001">
    <property type="protein sequence ID" value="MBB5475553.1"/>
    <property type="molecule type" value="Genomic_DNA"/>
</dbReference>
<dbReference type="InterPro" id="IPR011050">
    <property type="entry name" value="Pectin_lyase_fold/virulence"/>
</dbReference>
<feature type="compositionally biased region" description="Low complexity" evidence="3">
    <location>
        <begin position="54"/>
        <end position="67"/>
    </location>
</feature>
<dbReference type="AlphaFoldDB" id="A0A840VFK7"/>
<evidence type="ECO:0000256" key="3">
    <source>
        <dbReference type="SAM" id="MobiDB-lite"/>
    </source>
</evidence>
<evidence type="ECO:0000313" key="6">
    <source>
        <dbReference type="EMBL" id="MBB5475553.1"/>
    </source>
</evidence>
<dbReference type="SMART" id="SM00656">
    <property type="entry name" value="Amb_all"/>
    <property type="match status" value="1"/>
</dbReference>
<dbReference type="InterPro" id="IPR012334">
    <property type="entry name" value="Pectin_lyas_fold"/>
</dbReference>
<dbReference type="PANTHER" id="PTHR31683">
    <property type="entry name" value="PECTATE LYASE 18-RELATED"/>
    <property type="match status" value="1"/>
</dbReference>
<proteinExistence type="inferred from homology"/>
<keyword evidence="7" id="KW-1185">Reference proteome</keyword>
<keyword evidence="1 2" id="KW-0456">Lyase</keyword>
<dbReference type="Proteomes" id="UP000586947">
    <property type="component" value="Unassembled WGS sequence"/>
</dbReference>
<keyword evidence="4" id="KW-0732">Signal</keyword>
<sequence length="452" mass="48326">MRRILTGATVIALLLGAAPAGAAPPPAPSAAADRLSWLARHLGRQALPERDGWAAEGAGTTGGSAATPERTRVVRSRAELVAALGGDNASNATDATPKLIYVDGAIDGFEGPDGTPLSCSELADPAYRLDAYLAAYDPAVWGRVPPTGPLEEARVRSVTNQTRQTQINVGPNTSIVGLRGARLTGLTLMVDRASNVIVRNLTLVDARDCFPAWSPTDGEAGNWNSQYDQISVRRSENVWVDHNTFTDGDNPDSAQPVHFGRPYQVHDGSLDVTHTASLVTASWNRFTGRDKLMLIGSSNTVGPDVGRLKVTLHHNLFDSVLQRLPRVRFGQVDVYNNHYRLGGDDFQYALGVGVQSAIYAQNNFFTLDAPVDPGDLLYDWGGTALTERGSWVRQGSGPARPVDLLAAYNAAHDPDLGSDAGWTPTWRRDPVLPAPLVPLLVGPLAGADRLPI</sequence>
<comment type="subcellular location">
    <subcellularLocation>
        <location evidence="2">Secreted</location>
    </subcellularLocation>
</comment>
<feature type="domain" description="Pectate lyase" evidence="5">
    <location>
        <begin position="124"/>
        <end position="371"/>
    </location>
</feature>
<comment type="caution">
    <text evidence="6">The sequence shown here is derived from an EMBL/GenBank/DDBJ whole genome shotgun (WGS) entry which is preliminary data.</text>
</comment>
<comment type="similarity">
    <text evidence="2">Belongs to the polysaccharide lyase 1 family.</text>
</comment>
<feature type="region of interest" description="Disordered" evidence="3">
    <location>
        <begin position="49"/>
        <end position="71"/>
    </location>
</feature>